<name>A0A3D8JTF6_9BURK</name>
<dbReference type="InterPro" id="IPR008927">
    <property type="entry name" value="6-PGluconate_DH-like_C_sf"/>
</dbReference>
<feature type="domain" description="Putative oxidoreductase/dehydrogenase Rossmann-like" evidence="1">
    <location>
        <begin position="8"/>
        <end position="118"/>
    </location>
</feature>
<keyword evidence="4" id="KW-1185">Reference proteome</keyword>
<evidence type="ECO:0000313" key="4">
    <source>
        <dbReference type="Proteomes" id="UP000256838"/>
    </source>
</evidence>
<dbReference type="InterPro" id="IPR037108">
    <property type="entry name" value="TM1727-like_C_sf"/>
</dbReference>
<dbReference type="OrthoDB" id="8650434at2"/>
<gene>
    <name evidence="3" type="ORF">DWV00_25950</name>
</gene>
<dbReference type="PANTHER" id="PTHR40459:SF1">
    <property type="entry name" value="CONSERVED HYPOTHETICAL ALANINE AND LEUCINE RICH PROTEIN"/>
    <property type="match status" value="1"/>
</dbReference>
<feature type="domain" description="DUF2520" evidence="2">
    <location>
        <begin position="141"/>
        <end position="269"/>
    </location>
</feature>
<dbReference type="Pfam" id="PF10727">
    <property type="entry name" value="Rossmann-like"/>
    <property type="match status" value="1"/>
</dbReference>
<evidence type="ECO:0000259" key="1">
    <source>
        <dbReference type="Pfam" id="PF10727"/>
    </source>
</evidence>
<evidence type="ECO:0000259" key="2">
    <source>
        <dbReference type="Pfam" id="PF10728"/>
    </source>
</evidence>
<comment type="caution">
    <text evidence="3">The sequence shown here is derived from an EMBL/GenBank/DDBJ whole genome shotgun (WGS) entry which is preliminary data.</text>
</comment>
<evidence type="ECO:0000313" key="3">
    <source>
        <dbReference type="EMBL" id="RDU96150.1"/>
    </source>
</evidence>
<dbReference type="Gene3D" id="3.40.50.720">
    <property type="entry name" value="NAD(P)-binding Rossmann-like Domain"/>
    <property type="match status" value="1"/>
</dbReference>
<dbReference type="PANTHER" id="PTHR40459">
    <property type="entry name" value="CONSERVED HYPOTHETICAL ALANINE AND LEUCINE RICH PROTEIN"/>
    <property type="match status" value="1"/>
</dbReference>
<organism evidence="3 4">
    <name type="scientific">Trinickia dinghuensis</name>
    <dbReference type="NCBI Taxonomy" id="2291023"/>
    <lineage>
        <taxon>Bacteria</taxon>
        <taxon>Pseudomonadati</taxon>
        <taxon>Pseudomonadota</taxon>
        <taxon>Betaproteobacteria</taxon>
        <taxon>Burkholderiales</taxon>
        <taxon>Burkholderiaceae</taxon>
        <taxon>Trinickia</taxon>
    </lineage>
</organism>
<proteinExistence type="predicted"/>
<sequence length="309" mass="31497">MPLPALPRLGFIGAGRLARCLATGFARAGYPVAAVTARSSDSAGRLACALPLCRAVADAQAVADSSDLVFLAVPDDSIGTIANNLRFDTRDGRSAALVHCSGATSVGVLAAAGAQGVSIGGFHPLYLFSGDEADLERIAGCSVTIEAQGELAPLLGALARSLGCEILTLEGARRMLYHGAAHYAASFALAALAEAVDVWGTLGFDEDQSLRALLPMLAGTVQAARAKGLSGALAGPVSRGDAAVLEQQLAAFEALGSDHATLYALLTRRALSLARSRTQPPASIDAMTEAVEATLARLERSLSRSAGAT</sequence>
<reference evidence="3 4" key="1">
    <citation type="submission" date="2018-08" db="EMBL/GenBank/DDBJ databases">
        <title>Paraburkholderia sp. DHOM06 isolated from forest soil.</title>
        <authorList>
            <person name="Gao Z.-H."/>
            <person name="Qiu L.-H."/>
        </authorList>
    </citation>
    <scope>NUCLEOTIDE SEQUENCE [LARGE SCALE GENOMIC DNA]</scope>
    <source>
        <strain evidence="3 4">DHOM06</strain>
    </source>
</reference>
<dbReference type="Pfam" id="PF10728">
    <property type="entry name" value="DUF2520"/>
    <property type="match status" value="1"/>
</dbReference>
<dbReference type="SUPFAM" id="SSF51735">
    <property type="entry name" value="NAD(P)-binding Rossmann-fold domains"/>
    <property type="match status" value="1"/>
</dbReference>
<dbReference type="Proteomes" id="UP000256838">
    <property type="component" value="Unassembled WGS sequence"/>
</dbReference>
<protein>
    <submittedName>
        <fullName evidence="3">DUF2520 domain-containing protein</fullName>
    </submittedName>
</protein>
<dbReference type="InterPro" id="IPR018931">
    <property type="entry name" value="DUF2520"/>
</dbReference>
<dbReference type="InterPro" id="IPR019665">
    <property type="entry name" value="OxRdtase/DH_put_Rossmann_dom"/>
</dbReference>
<dbReference type="RefSeq" id="WP_115536533.1">
    <property type="nucleotide sequence ID" value="NZ_QRGA01000016.1"/>
</dbReference>
<dbReference type="EMBL" id="QRGA01000016">
    <property type="protein sequence ID" value="RDU96150.1"/>
    <property type="molecule type" value="Genomic_DNA"/>
</dbReference>
<dbReference type="Gene3D" id="1.10.1040.20">
    <property type="entry name" value="ProC-like, C-terminal domain"/>
    <property type="match status" value="1"/>
</dbReference>
<accession>A0A3D8JTF6</accession>
<dbReference type="AlphaFoldDB" id="A0A3D8JTF6"/>
<dbReference type="InterPro" id="IPR036291">
    <property type="entry name" value="NAD(P)-bd_dom_sf"/>
</dbReference>
<dbReference type="SUPFAM" id="SSF48179">
    <property type="entry name" value="6-phosphogluconate dehydrogenase C-terminal domain-like"/>
    <property type="match status" value="1"/>
</dbReference>